<accession>A0A250V6A1</accession>
<dbReference type="Proteomes" id="UP000217446">
    <property type="component" value="Unassembled WGS sequence"/>
</dbReference>
<dbReference type="EMBL" id="BDQI01000001">
    <property type="protein sequence ID" value="GAX49708.1"/>
    <property type="molecule type" value="Genomic_DNA"/>
</dbReference>
<dbReference type="InterPro" id="IPR000073">
    <property type="entry name" value="AB_hydrolase_1"/>
</dbReference>
<comment type="caution">
    <text evidence="2">The sequence shown here is derived from an EMBL/GenBank/DDBJ whole genome shotgun (WGS) entry which is preliminary data.</text>
</comment>
<dbReference type="PANTHER" id="PTHR37017:SF11">
    <property type="entry name" value="ESTERASE_LIPASE_THIOESTERASE DOMAIN-CONTAINING PROTEIN"/>
    <property type="match status" value="1"/>
</dbReference>
<dbReference type="InterPro" id="IPR029058">
    <property type="entry name" value="AB_hydrolase_fold"/>
</dbReference>
<proteinExistence type="predicted"/>
<feature type="domain" description="AB hydrolase-1" evidence="1">
    <location>
        <begin position="2"/>
        <end position="225"/>
    </location>
</feature>
<gene>
    <name evidence="2" type="ORF">SO3561_01197</name>
</gene>
<dbReference type="STRING" id="1963.AQJ27_00085"/>
<evidence type="ECO:0000259" key="1">
    <source>
        <dbReference type="Pfam" id="PF12697"/>
    </source>
</evidence>
<dbReference type="RefSeq" id="WP_235613434.1">
    <property type="nucleotide sequence ID" value="NZ_BDQI01000001.1"/>
</dbReference>
<evidence type="ECO:0000313" key="3">
    <source>
        <dbReference type="Proteomes" id="UP000217446"/>
    </source>
</evidence>
<dbReference type="Pfam" id="PF12697">
    <property type="entry name" value="Abhydrolase_6"/>
    <property type="match status" value="1"/>
</dbReference>
<keyword evidence="2" id="KW-0378">Hydrolase</keyword>
<dbReference type="InterPro" id="IPR052897">
    <property type="entry name" value="Sec-Metab_Biosynth_Hydrolase"/>
</dbReference>
<dbReference type="Gene3D" id="3.40.50.1820">
    <property type="entry name" value="alpha/beta hydrolase"/>
    <property type="match status" value="1"/>
</dbReference>
<dbReference type="SUPFAM" id="SSF53474">
    <property type="entry name" value="alpha/beta-Hydrolases"/>
    <property type="match status" value="1"/>
</dbReference>
<sequence>MLVHGAFADASSCAPEVTRLHDLGYTVYAPANPLRSLSGDAAYIKSFLQTIDGPVILVGRSYGGAVITQAAAGLKNVKALAYVAAFVLDKGEGAAIVLSADKYPGSLLTPDKLVVRKYPGSSAPGGTNADLYINPNDFQAIFANDNSSAKATELALTQRPLSQSAFGEALDVEPAWKTLPTWDLVTLNDHANSPAGQKFMAARASARTTTIHAAHDVSLPRPDAVDKVILDAAASSH</sequence>
<organism evidence="2 3">
    <name type="scientific">Streptomyces olivochromogenes</name>
    <dbReference type="NCBI Taxonomy" id="1963"/>
    <lineage>
        <taxon>Bacteria</taxon>
        <taxon>Bacillati</taxon>
        <taxon>Actinomycetota</taxon>
        <taxon>Actinomycetes</taxon>
        <taxon>Kitasatosporales</taxon>
        <taxon>Streptomycetaceae</taxon>
        <taxon>Streptomyces</taxon>
    </lineage>
</organism>
<dbReference type="PANTHER" id="PTHR37017">
    <property type="entry name" value="AB HYDROLASE-1 DOMAIN-CONTAINING PROTEIN-RELATED"/>
    <property type="match status" value="1"/>
</dbReference>
<keyword evidence="3" id="KW-1185">Reference proteome</keyword>
<protein>
    <submittedName>
        <fullName evidence="2">Alpha/beta hydrolase</fullName>
    </submittedName>
</protein>
<dbReference type="AlphaFoldDB" id="A0A250V6A1"/>
<reference evidence="3" key="1">
    <citation type="submission" date="2017-05" db="EMBL/GenBank/DDBJ databases">
        <title>Streptomyces olivochromogenes NBRC 3561 whole genome shotgun sequence.</title>
        <authorList>
            <person name="Dohra H."/>
            <person name="Kodani S."/>
        </authorList>
    </citation>
    <scope>NUCLEOTIDE SEQUENCE [LARGE SCALE GENOMIC DNA]</scope>
    <source>
        <strain evidence="3">NBRC 3561</strain>
    </source>
</reference>
<name>A0A250V6A1_STROL</name>
<evidence type="ECO:0000313" key="2">
    <source>
        <dbReference type="EMBL" id="GAX49708.1"/>
    </source>
</evidence>
<dbReference type="GO" id="GO:0016787">
    <property type="term" value="F:hydrolase activity"/>
    <property type="evidence" value="ECO:0007669"/>
    <property type="project" value="UniProtKB-KW"/>
</dbReference>